<dbReference type="SMART" id="SM00267">
    <property type="entry name" value="GGDEF"/>
    <property type="match status" value="1"/>
</dbReference>
<dbReference type="FunFam" id="3.30.70.270:FF:000001">
    <property type="entry name" value="Diguanylate cyclase domain protein"/>
    <property type="match status" value="1"/>
</dbReference>
<proteinExistence type="predicted"/>
<sequence length="588" mass="63655">MSTDTAAQAAGGRPEATAPPEPLSGAVGFDTLLAHVGPAAVVTRDGAVVLCNGDGERLRGLFAAEGPDDLTPVLRDCLARATPATRTVQLHDGEAASTLDLILLPARDGRHVVALGRNTSLEVTLRSALADSRTRYKDFVELSSDFTWETGSHGRFTFVSPAGAVGHEARALVNTDPVDLLDPSEVRAGGAVFVTRQRVQDVEMWARRRNGRLVCLLTSAMPVFDETGAWAGARGICRDITDQRDRERALNRARNREQVRAHVVRTFRDELNLENMLNVAAEALARGLGAATCHILRRPPLCPEDRDGLMLGGHFGSPSEPSRLSGILDTLDVGTPPWDTRVGDQIVLVAATSHRQMLNGAVALWRHADRGAWSEDDRLLIQDVANQVGIANEQITRHETIIAMSRTDSLTGLLNRRAFFEDIERRHKRLERTNRNASLLYVDLDNFKMVNDLHGHFRGDEALVVVGEILSSNTRPTDLVARLGGDEFALWLEDADTAAAMRKAEDLLTAGERLLDYSGAPDGPLTLSIGLAVFDPSHPETLQALTARADAAMYGAKQRGKGRLGVAPPAALPPETTEDTPSGDREAP</sequence>
<accession>A0A7W6RDZ1</accession>
<dbReference type="PANTHER" id="PTHR45138:SF9">
    <property type="entry name" value="DIGUANYLATE CYCLASE DGCM-RELATED"/>
    <property type="match status" value="1"/>
</dbReference>
<dbReference type="SUPFAM" id="SSF55073">
    <property type="entry name" value="Nucleotide cyclase"/>
    <property type="match status" value="1"/>
</dbReference>
<reference evidence="6 7" key="1">
    <citation type="submission" date="2020-08" db="EMBL/GenBank/DDBJ databases">
        <title>Genome sequencing of Purple Non-Sulfur Bacteria from various extreme environments.</title>
        <authorList>
            <person name="Mayer M."/>
        </authorList>
    </citation>
    <scope>NUCLEOTIDE SEQUENCE [LARGE SCALE GENOMIC DNA]</scope>
    <source>
        <strain evidence="6 7">JA131</strain>
    </source>
</reference>
<evidence type="ECO:0000313" key="6">
    <source>
        <dbReference type="EMBL" id="MBB4266785.1"/>
    </source>
</evidence>
<organism evidence="6 7">
    <name type="scientific">Roseospira visakhapatnamensis</name>
    <dbReference type="NCBI Taxonomy" id="390880"/>
    <lineage>
        <taxon>Bacteria</taxon>
        <taxon>Pseudomonadati</taxon>
        <taxon>Pseudomonadota</taxon>
        <taxon>Alphaproteobacteria</taxon>
        <taxon>Rhodospirillales</taxon>
        <taxon>Rhodospirillaceae</taxon>
        <taxon>Roseospira</taxon>
    </lineage>
</organism>
<dbReference type="Pfam" id="PF00990">
    <property type="entry name" value="GGDEF"/>
    <property type="match status" value="1"/>
</dbReference>
<evidence type="ECO:0000259" key="4">
    <source>
        <dbReference type="PROSITE" id="PS50113"/>
    </source>
</evidence>
<dbReference type="RefSeq" id="WP_184045535.1">
    <property type="nucleotide sequence ID" value="NZ_JACIGK010000017.1"/>
</dbReference>
<dbReference type="InterPro" id="IPR001610">
    <property type="entry name" value="PAC"/>
</dbReference>
<dbReference type="NCBIfam" id="TIGR00254">
    <property type="entry name" value="GGDEF"/>
    <property type="match status" value="1"/>
</dbReference>
<dbReference type="GO" id="GO:0052621">
    <property type="term" value="F:diguanylate cyclase activity"/>
    <property type="evidence" value="ECO:0007669"/>
    <property type="project" value="UniProtKB-EC"/>
</dbReference>
<dbReference type="PROSITE" id="PS50113">
    <property type="entry name" value="PAC"/>
    <property type="match status" value="1"/>
</dbReference>
<dbReference type="SUPFAM" id="SSF55781">
    <property type="entry name" value="GAF domain-like"/>
    <property type="match status" value="1"/>
</dbReference>
<dbReference type="CDD" id="cd00130">
    <property type="entry name" value="PAS"/>
    <property type="match status" value="1"/>
</dbReference>
<name>A0A7W6RDZ1_9PROT</name>
<comment type="catalytic activity">
    <reaction evidence="2">
        <text>2 GTP = 3',3'-c-di-GMP + 2 diphosphate</text>
        <dbReference type="Rhea" id="RHEA:24898"/>
        <dbReference type="ChEBI" id="CHEBI:33019"/>
        <dbReference type="ChEBI" id="CHEBI:37565"/>
        <dbReference type="ChEBI" id="CHEBI:58805"/>
        <dbReference type="EC" id="2.7.7.65"/>
    </reaction>
</comment>
<dbReference type="Gene3D" id="3.30.70.270">
    <property type="match status" value="1"/>
</dbReference>
<dbReference type="InterPro" id="IPR029787">
    <property type="entry name" value="Nucleotide_cyclase"/>
</dbReference>
<gene>
    <name evidence="6" type="ORF">GGD89_002421</name>
</gene>
<dbReference type="InterPro" id="IPR050469">
    <property type="entry name" value="Diguanylate_Cyclase"/>
</dbReference>
<evidence type="ECO:0000256" key="1">
    <source>
        <dbReference type="ARBA" id="ARBA00012528"/>
    </source>
</evidence>
<feature type="domain" description="PAC" evidence="4">
    <location>
        <begin position="200"/>
        <end position="252"/>
    </location>
</feature>
<dbReference type="EMBL" id="JACIGK010000017">
    <property type="protein sequence ID" value="MBB4266785.1"/>
    <property type="molecule type" value="Genomic_DNA"/>
</dbReference>
<feature type="domain" description="GGDEF" evidence="5">
    <location>
        <begin position="435"/>
        <end position="569"/>
    </location>
</feature>
<dbReference type="PROSITE" id="PS50887">
    <property type="entry name" value="GGDEF"/>
    <property type="match status" value="1"/>
</dbReference>
<dbReference type="GO" id="GO:0043709">
    <property type="term" value="P:cell adhesion involved in single-species biofilm formation"/>
    <property type="evidence" value="ECO:0007669"/>
    <property type="project" value="TreeGrafter"/>
</dbReference>
<evidence type="ECO:0000256" key="3">
    <source>
        <dbReference type="SAM" id="MobiDB-lite"/>
    </source>
</evidence>
<dbReference type="CDD" id="cd01949">
    <property type="entry name" value="GGDEF"/>
    <property type="match status" value="1"/>
</dbReference>
<keyword evidence="7" id="KW-1185">Reference proteome</keyword>
<dbReference type="NCBIfam" id="TIGR00229">
    <property type="entry name" value="sensory_box"/>
    <property type="match status" value="1"/>
</dbReference>
<dbReference type="Proteomes" id="UP000554286">
    <property type="component" value="Unassembled WGS sequence"/>
</dbReference>
<evidence type="ECO:0000313" key="7">
    <source>
        <dbReference type="Proteomes" id="UP000554286"/>
    </source>
</evidence>
<dbReference type="SMART" id="SM00086">
    <property type="entry name" value="PAC"/>
    <property type="match status" value="1"/>
</dbReference>
<dbReference type="SUPFAM" id="SSF55785">
    <property type="entry name" value="PYP-like sensor domain (PAS domain)"/>
    <property type="match status" value="1"/>
</dbReference>
<dbReference type="EC" id="2.7.7.65" evidence="1"/>
<dbReference type="PANTHER" id="PTHR45138">
    <property type="entry name" value="REGULATORY COMPONENTS OF SENSORY TRANSDUCTION SYSTEM"/>
    <property type="match status" value="1"/>
</dbReference>
<dbReference type="InterPro" id="IPR043128">
    <property type="entry name" value="Rev_trsase/Diguanyl_cyclase"/>
</dbReference>
<dbReference type="InterPro" id="IPR000160">
    <property type="entry name" value="GGDEF_dom"/>
</dbReference>
<feature type="region of interest" description="Disordered" evidence="3">
    <location>
        <begin position="558"/>
        <end position="588"/>
    </location>
</feature>
<feature type="region of interest" description="Disordered" evidence="3">
    <location>
        <begin position="1"/>
        <end position="23"/>
    </location>
</feature>
<evidence type="ECO:0000256" key="2">
    <source>
        <dbReference type="ARBA" id="ARBA00034247"/>
    </source>
</evidence>
<comment type="caution">
    <text evidence="6">The sequence shown here is derived from an EMBL/GenBank/DDBJ whole genome shotgun (WGS) entry which is preliminary data.</text>
</comment>
<dbReference type="InterPro" id="IPR000700">
    <property type="entry name" value="PAS-assoc_C"/>
</dbReference>
<dbReference type="InterPro" id="IPR035965">
    <property type="entry name" value="PAS-like_dom_sf"/>
</dbReference>
<protein>
    <recommendedName>
        <fullName evidence="1">diguanylate cyclase</fullName>
        <ecNumber evidence="1">2.7.7.65</ecNumber>
    </recommendedName>
</protein>
<dbReference type="Gene3D" id="3.30.450.20">
    <property type="entry name" value="PAS domain"/>
    <property type="match status" value="1"/>
</dbReference>
<dbReference type="InterPro" id="IPR000014">
    <property type="entry name" value="PAS"/>
</dbReference>
<dbReference type="GO" id="GO:1902201">
    <property type="term" value="P:negative regulation of bacterial-type flagellum-dependent cell motility"/>
    <property type="evidence" value="ECO:0007669"/>
    <property type="project" value="TreeGrafter"/>
</dbReference>
<dbReference type="GO" id="GO:0005886">
    <property type="term" value="C:plasma membrane"/>
    <property type="evidence" value="ECO:0007669"/>
    <property type="project" value="TreeGrafter"/>
</dbReference>
<evidence type="ECO:0000259" key="5">
    <source>
        <dbReference type="PROSITE" id="PS50887"/>
    </source>
</evidence>
<dbReference type="AlphaFoldDB" id="A0A7W6RDZ1"/>